<keyword evidence="11" id="KW-0594">Phospholipid biosynthesis</keyword>
<keyword evidence="3" id="KW-0444">Lipid biosynthesis</keyword>
<evidence type="ECO:0000256" key="11">
    <source>
        <dbReference type="ARBA" id="ARBA00023209"/>
    </source>
</evidence>
<evidence type="ECO:0000256" key="8">
    <source>
        <dbReference type="ARBA" id="ARBA00022840"/>
    </source>
</evidence>
<feature type="domain" description="DAGKc" evidence="13">
    <location>
        <begin position="1"/>
        <end position="130"/>
    </location>
</feature>
<dbReference type="RefSeq" id="WP_207600742.1">
    <property type="nucleotide sequence ID" value="NZ_JAFNJU010000014.1"/>
</dbReference>
<dbReference type="GO" id="GO:0004143">
    <property type="term" value="F:ATP-dependent diacylglycerol kinase activity"/>
    <property type="evidence" value="ECO:0007669"/>
    <property type="project" value="TreeGrafter"/>
</dbReference>
<dbReference type="GO" id="GO:0008654">
    <property type="term" value="P:phospholipid biosynthetic process"/>
    <property type="evidence" value="ECO:0007669"/>
    <property type="project" value="UniProtKB-KW"/>
</dbReference>
<evidence type="ECO:0000256" key="4">
    <source>
        <dbReference type="ARBA" id="ARBA00022679"/>
    </source>
</evidence>
<dbReference type="SMART" id="SM00046">
    <property type="entry name" value="DAGKc"/>
    <property type="match status" value="1"/>
</dbReference>
<keyword evidence="10" id="KW-0443">Lipid metabolism</keyword>
<dbReference type="InterPro" id="IPR005218">
    <property type="entry name" value="Diacylglycerol/lipid_kinase"/>
</dbReference>
<keyword evidence="5" id="KW-0479">Metal-binding</keyword>
<dbReference type="PANTHER" id="PTHR12358:SF106">
    <property type="entry name" value="LIPID KINASE YEGS"/>
    <property type="match status" value="1"/>
</dbReference>
<keyword evidence="6" id="KW-0547">Nucleotide-binding</keyword>
<dbReference type="AlphaFoldDB" id="A0A939HE14"/>
<keyword evidence="12" id="KW-1208">Phospholipid metabolism</keyword>
<accession>A0A939HE14</accession>
<dbReference type="Pfam" id="PF00781">
    <property type="entry name" value="DAGK_cat"/>
    <property type="match status" value="1"/>
</dbReference>
<evidence type="ECO:0000256" key="2">
    <source>
        <dbReference type="ARBA" id="ARBA00005983"/>
    </source>
</evidence>
<dbReference type="Proteomes" id="UP000664218">
    <property type="component" value="Unassembled WGS sequence"/>
</dbReference>
<evidence type="ECO:0000256" key="6">
    <source>
        <dbReference type="ARBA" id="ARBA00022741"/>
    </source>
</evidence>
<dbReference type="Pfam" id="PF19279">
    <property type="entry name" value="YegS_C"/>
    <property type="match status" value="1"/>
</dbReference>
<evidence type="ECO:0000256" key="5">
    <source>
        <dbReference type="ARBA" id="ARBA00022723"/>
    </source>
</evidence>
<keyword evidence="9" id="KW-0460">Magnesium</keyword>
<comment type="caution">
    <text evidence="14">The sequence shown here is derived from an EMBL/GenBank/DDBJ whole genome shotgun (WGS) entry which is preliminary data.</text>
</comment>
<dbReference type="InterPro" id="IPR050187">
    <property type="entry name" value="Lipid_Phosphate_FormReg"/>
</dbReference>
<dbReference type="InterPro" id="IPR016064">
    <property type="entry name" value="NAD/diacylglycerol_kinase_sf"/>
</dbReference>
<dbReference type="InterPro" id="IPR017438">
    <property type="entry name" value="ATP-NAD_kinase_N"/>
</dbReference>
<evidence type="ECO:0000256" key="1">
    <source>
        <dbReference type="ARBA" id="ARBA00001946"/>
    </source>
</evidence>
<dbReference type="SUPFAM" id="SSF111331">
    <property type="entry name" value="NAD kinase/diacylglycerol kinase-like"/>
    <property type="match status" value="1"/>
</dbReference>
<reference evidence="14" key="1">
    <citation type="submission" date="2021-03" db="EMBL/GenBank/DDBJ databases">
        <title>Proteiniclasticum marinus sp. nov., isolated from tidal flat sediment.</title>
        <authorList>
            <person name="Namirimu T."/>
            <person name="Yang J.-A."/>
            <person name="Yang S.-H."/>
            <person name="Kim Y.-J."/>
            <person name="Kwon K.K."/>
        </authorList>
    </citation>
    <scope>NUCLEOTIDE SEQUENCE</scope>
    <source>
        <strain evidence="14">SCR006</strain>
    </source>
</reference>
<dbReference type="Gene3D" id="2.60.200.40">
    <property type="match status" value="1"/>
</dbReference>
<dbReference type="PANTHER" id="PTHR12358">
    <property type="entry name" value="SPHINGOSINE KINASE"/>
    <property type="match status" value="1"/>
</dbReference>
<sequence>MEKVKFIYNPHAGDNYIVDKLDEVIEVHQKNGYFIVPARLDENMDMASAMEDIHDHYHHVLIAGGDGTVDILINYMMNRGISLPVGILPMGTANDYAKYIGIPKDISKALDRMFTLEPHWMDLGKINDRYFLNVASTGLLTDVSQKTHSELKNAIGKLAYYIKGIEQIPSFRKIPVKITSEDGNYDGDMYALLVFNGRTAGNLDFAYKSKADDGLLDVILIKANLKEFIPLLGRLLRGDHLEDPVGLLYFQTKEIFIETSDELIVSDIDGERGPDFPLHIQCIPKGIQVLGVDKTHL</sequence>
<dbReference type="GO" id="GO:0005886">
    <property type="term" value="C:plasma membrane"/>
    <property type="evidence" value="ECO:0007669"/>
    <property type="project" value="TreeGrafter"/>
</dbReference>
<organism evidence="14 15">
    <name type="scientific">Proteiniclasticum aestuarii</name>
    <dbReference type="NCBI Taxonomy" id="2817862"/>
    <lineage>
        <taxon>Bacteria</taxon>
        <taxon>Bacillati</taxon>
        <taxon>Bacillota</taxon>
        <taxon>Clostridia</taxon>
        <taxon>Eubacteriales</taxon>
        <taxon>Clostridiaceae</taxon>
        <taxon>Proteiniclasticum</taxon>
    </lineage>
</organism>
<keyword evidence="4" id="KW-0808">Transferase</keyword>
<evidence type="ECO:0000256" key="7">
    <source>
        <dbReference type="ARBA" id="ARBA00022777"/>
    </source>
</evidence>
<evidence type="ECO:0000256" key="3">
    <source>
        <dbReference type="ARBA" id="ARBA00022516"/>
    </source>
</evidence>
<comment type="cofactor">
    <cofactor evidence="1">
        <name>Mg(2+)</name>
        <dbReference type="ChEBI" id="CHEBI:18420"/>
    </cofactor>
</comment>
<dbReference type="GO" id="GO:0046872">
    <property type="term" value="F:metal ion binding"/>
    <property type="evidence" value="ECO:0007669"/>
    <property type="project" value="UniProtKB-KW"/>
</dbReference>
<dbReference type="EMBL" id="JAFNJU010000014">
    <property type="protein sequence ID" value="MBO1266216.1"/>
    <property type="molecule type" value="Genomic_DNA"/>
</dbReference>
<keyword evidence="8" id="KW-0067">ATP-binding</keyword>
<comment type="similarity">
    <text evidence="2">Belongs to the diacylglycerol/lipid kinase family.</text>
</comment>
<keyword evidence="15" id="KW-1185">Reference proteome</keyword>
<protein>
    <submittedName>
        <fullName evidence="14">YegS/Rv2252/BmrU family lipid kinase</fullName>
    </submittedName>
</protein>
<dbReference type="Gene3D" id="3.40.50.10330">
    <property type="entry name" value="Probable inorganic polyphosphate/atp-NAD kinase, domain 1"/>
    <property type="match status" value="1"/>
</dbReference>
<dbReference type="InterPro" id="IPR001206">
    <property type="entry name" value="Diacylglycerol_kinase_cat_dom"/>
</dbReference>
<dbReference type="NCBIfam" id="NF009605">
    <property type="entry name" value="PRK13059.1"/>
    <property type="match status" value="1"/>
</dbReference>
<name>A0A939HE14_9CLOT</name>
<dbReference type="GO" id="GO:0005524">
    <property type="term" value="F:ATP binding"/>
    <property type="evidence" value="ECO:0007669"/>
    <property type="project" value="UniProtKB-KW"/>
</dbReference>
<evidence type="ECO:0000256" key="10">
    <source>
        <dbReference type="ARBA" id="ARBA00023098"/>
    </source>
</evidence>
<gene>
    <name evidence="14" type="ORF">J3A84_14360</name>
</gene>
<evidence type="ECO:0000256" key="12">
    <source>
        <dbReference type="ARBA" id="ARBA00023264"/>
    </source>
</evidence>
<dbReference type="PROSITE" id="PS50146">
    <property type="entry name" value="DAGK"/>
    <property type="match status" value="1"/>
</dbReference>
<evidence type="ECO:0000313" key="15">
    <source>
        <dbReference type="Proteomes" id="UP000664218"/>
    </source>
</evidence>
<evidence type="ECO:0000259" key="13">
    <source>
        <dbReference type="PROSITE" id="PS50146"/>
    </source>
</evidence>
<dbReference type="NCBIfam" id="TIGR00147">
    <property type="entry name" value="YegS/Rv2252/BmrU family lipid kinase"/>
    <property type="match status" value="1"/>
</dbReference>
<evidence type="ECO:0000256" key="9">
    <source>
        <dbReference type="ARBA" id="ARBA00022842"/>
    </source>
</evidence>
<proteinExistence type="inferred from homology"/>
<evidence type="ECO:0000313" key="14">
    <source>
        <dbReference type="EMBL" id="MBO1266216.1"/>
    </source>
</evidence>
<dbReference type="InterPro" id="IPR045540">
    <property type="entry name" value="YegS/DAGK_C"/>
</dbReference>
<keyword evidence="7 14" id="KW-0418">Kinase</keyword>